<dbReference type="Gene3D" id="3.30.40.10">
    <property type="entry name" value="Zinc/RING finger domain, C3HC4 (zinc finger)"/>
    <property type="match status" value="1"/>
</dbReference>
<reference evidence="2 3" key="1">
    <citation type="submission" date="2021-06" db="EMBL/GenBank/DDBJ databases">
        <authorList>
            <person name="Kallberg Y."/>
            <person name="Tangrot J."/>
            <person name="Rosling A."/>
        </authorList>
    </citation>
    <scope>NUCLEOTIDE SEQUENCE [LARGE SCALE GENOMIC DNA]</scope>
    <source>
        <strain evidence="2 3">120-4 pot B 10/14</strain>
    </source>
</reference>
<evidence type="ECO:0000256" key="1">
    <source>
        <dbReference type="SAM" id="Coils"/>
    </source>
</evidence>
<gene>
    <name evidence="2" type="ORF">GMARGA_LOCUS13451</name>
</gene>
<dbReference type="EMBL" id="CAJVQB010008547">
    <property type="protein sequence ID" value="CAG8720230.1"/>
    <property type="molecule type" value="Genomic_DNA"/>
</dbReference>
<dbReference type="InterPro" id="IPR013083">
    <property type="entry name" value="Znf_RING/FYVE/PHD"/>
</dbReference>
<comment type="caution">
    <text evidence="2">The sequence shown here is derived from an EMBL/GenBank/DDBJ whole genome shotgun (WGS) entry which is preliminary data.</text>
</comment>
<keyword evidence="3" id="KW-1185">Reference proteome</keyword>
<evidence type="ECO:0000313" key="2">
    <source>
        <dbReference type="EMBL" id="CAG8720230.1"/>
    </source>
</evidence>
<sequence>MHIYTNLLFSNLKILACGHKYHVECLEEIGQKCLPCLENGIQANVNQLLEYLTEMQEEKDKKKEKKQKKKNIEDIQENITEEAQKNITKEFINKANKDDNN</sequence>
<accession>A0ABN7V222</accession>
<keyword evidence="1" id="KW-0175">Coiled coil</keyword>
<organism evidence="2 3">
    <name type="scientific">Gigaspora margarita</name>
    <dbReference type="NCBI Taxonomy" id="4874"/>
    <lineage>
        <taxon>Eukaryota</taxon>
        <taxon>Fungi</taxon>
        <taxon>Fungi incertae sedis</taxon>
        <taxon>Mucoromycota</taxon>
        <taxon>Glomeromycotina</taxon>
        <taxon>Glomeromycetes</taxon>
        <taxon>Diversisporales</taxon>
        <taxon>Gigasporaceae</taxon>
        <taxon>Gigaspora</taxon>
    </lineage>
</organism>
<name>A0ABN7V222_GIGMA</name>
<protein>
    <submittedName>
        <fullName evidence="2">18786_t:CDS:1</fullName>
    </submittedName>
</protein>
<evidence type="ECO:0000313" key="3">
    <source>
        <dbReference type="Proteomes" id="UP000789901"/>
    </source>
</evidence>
<proteinExistence type="predicted"/>
<dbReference type="Proteomes" id="UP000789901">
    <property type="component" value="Unassembled WGS sequence"/>
</dbReference>
<feature type="non-terminal residue" evidence="2">
    <location>
        <position position="101"/>
    </location>
</feature>
<feature type="coiled-coil region" evidence="1">
    <location>
        <begin position="45"/>
        <end position="85"/>
    </location>
</feature>